<dbReference type="EMBL" id="FNYS01000008">
    <property type="protein sequence ID" value="SEI98726.1"/>
    <property type="molecule type" value="Genomic_DNA"/>
</dbReference>
<comment type="function">
    <text evidence="4">Required for high-level post-exponential phase expression of a series of secreted proteins.</text>
</comment>
<dbReference type="PANTHER" id="PTHR37299">
    <property type="entry name" value="TRANSCRIPTIONAL REGULATOR-RELATED"/>
    <property type="match status" value="1"/>
</dbReference>
<evidence type="ECO:0000259" key="6">
    <source>
        <dbReference type="PROSITE" id="PS50110"/>
    </source>
</evidence>
<dbReference type="Gene3D" id="2.40.50.1020">
    <property type="entry name" value="LytTr DNA-binding domain"/>
    <property type="match status" value="1"/>
</dbReference>
<sequence length="236" mass="27223">MSSIRCYILDDEPMAVALLSDYVNKSPQLTLVGSSTSALQALTDLQQLEVDLCFIDIQMPELTGLQIMSLLGRKTYFIITSAYNQYALEGYEHNVIDYLLKPVTYERFFKSIQKATPILSMPITKEEPKKTSQENFLFVKTDGKHIKVQYEDLKYVEGLKDYLVFHLANEKIITLSTLKEMEDKLPSILFIRVHKSYIINKQHLDSIERNRLYIDKAIVPIGETYKKTVLGQLIKE</sequence>
<gene>
    <name evidence="8" type="ORF">SAMN04488018_108135</name>
</gene>
<dbReference type="AlphaFoldDB" id="A0A1H6V4E6"/>
<dbReference type="RefSeq" id="WP_074746137.1">
    <property type="nucleotide sequence ID" value="NZ_FNYS01000008.1"/>
</dbReference>
<dbReference type="Pfam" id="PF04397">
    <property type="entry name" value="LytTR"/>
    <property type="match status" value="1"/>
</dbReference>
<feature type="domain" description="HTH LytTR-type" evidence="7">
    <location>
        <begin position="137"/>
        <end position="209"/>
    </location>
</feature>
<protein>
    <submittedName>
        <fullName evidence="8">Two component transcriptional regulator, LytTR family</fullName>
    </submittedName>
</protein>
<name>A0A1H6V4E6_9FLAO</name>
<evidence type="ECO:0000256" key="5">
    <source>
        <dbReference type="PROSITE-ProRule" id="PRU00169"/>
    </source>
</evidence>
<dbReference type="Pfam" id="PF00072">
    <property type="entry name" value="Response_reg"/>
    <property type="match status" value="1"/>
</dbReference>
<dbReference type="PROSITE" id="PS50110">
    <property type="entry name" value="RESPONSE_REGULATORY"/>
    <property type="match status" value="1"/>
</dbReference>
<accession>A0A1H6V4E6</accession>
<keyword evidence="3" id="KW-0010">Activator</keyword>
<proteinExistence type="predicted"/>
<reference evidence="8 9" key="1">
    <citation type="submission" date="2016-10" db="EMBL/GenBank/DDBJ databases">
        <authorList>
            <person name="de Groot N.N."/>
        </authorList>
    </citation>
    <scope>NUCLEOTIDE SEQUENCE [LARGE SCALE GENOMIC DNA]</scope>
    <source>
        <strain evidence="8 9">DSM 23048</strain>
    </source>
</reference>
<keyword evidence="2" id="KW-0902">Two-component regulatory system</keyword>
<evidence type="ECO:0000313" key="8">
    <source>
        <dbReference type="EMBL" id="SEI98726.1"/>
    </source>
</evidence>
<evidence type="ECO:0000256" key="2">
    <source>
        <dbReference type="ARBA" id="ARBA00023012"/>
    </source>
</evidence>
<evidence type="ECO:0000256" key="1">
    <source>
        <dbReference type="ARBA" id="ARBA00022490"/>
    </source>
</evidence>
<dbReference type="GO" id="GO:0000156">
    <property type="term" value="F:phosphorelay response regulator activity"/>
    <property type="evidence" value="ECO:0007669"/>
    <property type="project" value="InterPro"/>
</dbReference>
<dbReference type="InterPro" id="IPR046947">
    <property type="entry name" value="LytR-like"/>
</dbReference>
<dbReference type="GeneID" id="82257265"/>
<dbReference type="SMART" id="SM00448">
    <property type="entry name" value="REC"/>
    <property type="match status" value="1"/>
</dbReference>
<dbReference type="InterPro" id="IPR001789">
    <property type="entry name" value="Sig_transdc_resp-reg_receiver"/>
</dbReference>
<dbReference type="SMART" id="SM00850">
    <property type="entry name" value="LytTR"/>
    <property type="match status" value="1"/>
</dbReference>
<feature type="domain" description="Response regulatory" evidence="6">
    <location>
        <begin position="5"/>
        <end position="116"/>
    </location>
</feature>
<evidence type="ECO:0000313" key="9">
    <source>
        <dbReference type="Proteomes" id="UP000183077"/>
    </source>
</evidence>
<evidence type="ECO:0000256" key="4">
    <source>
        <dbReference type="ARBA" id="ARBA00037164"/>
    </source>
</evidence>
<organism evidence="8 9">
    <name type="scientific">Myroides marinus</name>
    <dbReference type="NCBI Taxonomy" id="703342"/>
    <lineage>
        <taxon>Bacteria</taxon>
        <taxon>Pseudomonadati</taxon>
        <taxon>Bacteroidota</taxon>
        <taxon>Flavobacteriia</taxon>
        <taxon>Flavobacteriales</taxon>
        <taxon>Flavobacteriaceae</taxon>
        <taxon>Myroides</taxon>
    </lineage>
</organism>
<dbReference type="PROSITE" id="PS50930">
    <property type="entry name" value="HTH_LYTTR"/>
    <property type="match status" value="1"/>
</dbReference>
<dbReference type="InterPro" id="IPR007492">
    <property type="entry name" value="LytTR_DNA-bd_dom"/>
</dbReference>
<dbReference type="InterPro" id="IPR011006">
    <property type="entry name" value="CheY-like_superfamily"/>
</dbReference>
<keyword evidence="5" id="KW-0597">Phosphoprotein</keyword>
<dbReference type="Proteomes" id="UP000183077">
    <property type="component" value="Unassembled WGS sequence"/>
</dbReference>
<feature type="modified residue" description="4-aspartylphosphate" evidence="5">
    <location>
        <position position="56"/>
    </location>
</feature>
<dbReference type="SUPFAM" id="SSF52172">
    <property type="entry name" value="CheY-like"/>
    <property type="match status" value="1"/>
</dbReference>
<keyword evidence="1" id="KW-0963">Cytoplasm</keyword>
<dbReference type="GO" id="GO:0003677">
    <property type="term" value="F:DNA binding"/>
    <property type="evidence" value="ECO:0007669"/>
    <property type="project" value="InterPro"/>
</dbReference>
<dbReference type="Gene3D" id="3.40.50.2300">
    <property type="match status" value="1"/>
</dbReference>
<evidence type="ECO:0000259" key="7">
    <source>
        <dbReference type="PROSITE" id="PS50930"/>
    </source>
</evidence>
<evidence type="ECO:0000256" key="3">
    <source>
        <dbReference type="ARBA" id="ARBA00023159"/>
    </source>
</evidence>
<dbReference type="PANTHER" id="PTHR37299:SF3">
    <property type="entry name" value="STAGE 0 SPORULATION PROTEIN A HOMOLOG"/>
    <property type="match status" value="1"/>
</dbReference>